<name>A0A7X4KI78_9BURK</name>
<dbReference type="NCBIfam" id="TIGR01552">
    <property type="entry name" value="phd_fam"/>
    <property type="match status" value="1"/>
</dbReference>
<sequence>MRVYGIYEAKTKLPDLIKQVQQGERVTITNRGAPVADLVPSASGVAQQASNAIAAIKNLRSGSITQEEFTAFRNRGRR</sequence>
<comment type="caution">
    <text evidence="3">The sequence shown here is derived from an EMBL/GenBank/DDBJ whole genome shotgun (WGS) entry which is preliminary data.</text>
</comment>
<dbReference type="RefSeq" id="WP_161051340.1">
    <property type="nucleotide sequence ID" value="NZ_WWCR01000023.1"/>
</dbReference>
<organism evidence="3 4">
    <name type="scientific">Duganella margarita</name>
    <dbReference type="NCBI Taxonomy" id="2692170"/>
    <lineage>
        <taxon>Bacteria</taxon>
        <taxon>Pseudomonadati</taxon>
        <taxon>Pseudomonadota</taxon>
        <taxon>Betaproteobacteria</taxon>
        <taxon>Burkholderiales</taxon>
        <taxon>Oxalobacteraceae</taxon>
        <taxon>Telluria group</taxon>
        <taxon>Duganella</taxon>
    </lineage>
</organism>
<evidence type="ECO:0000313" key="3">
    <source>
        <dbReference type="EMBL" id="MYM74379.1"/>
    </source>
</evidence>
<comment type="similarity">
    <text evidence="1 2">Belongs to the phD/YefM antitoxin family.</text>
</comment>
<dbReference type="EMBL" id="WWCR01000023">
    <property type="protein sequence ID" value="MYM74379.1"/>
    <property type="molecule type" value="Genomic_DNA"/>
</dbReference>
<protein>
    <recommendedName>
        <fullName evidence="2">Antitoxin</fullName>
    </recommendedName>
</protein>
<dbReference type="Proteomes" id="UP000469734">
    <property type="component" value="Unassembled WGS sequence"/>
</dbReference>
<reference evidence="3 4" key="1">
    <citation type="submission" date="2019-12" db="EMBL/GenBank/DDBJ databases">
        <title>Novel species isolated from a subtropical stream in China.</title>
        <authorList>
            <person name="Lu H."/>
        </authorList>
    </citation>
    <scope>NUCLEOTIDE SEQUENCE [LARGE SCALE GENOMIC DNA]</scope>
    <source>
        <strain evidence="3 4">FT134W</strain>
    </source>
</reference>
<dbReference type="Pfam" id="PF02604">
    <property type="entry name" value="PhdYeFM_antitox"/>
    <property type="match status" value="1"/>
</dbReference>
<dbReference type="InterPro" id="IPR006442">
    <property type="entry name" value="Antitoxin_Phd/YefM"/>
</dbReference>
<evidence type="ECO:0000256" key="2">
    <source>
        <dbReference type="RuleBase" id="RU362080"/>
    </source>
</evidence>
<dbReference type="InterPro" id="IPR036165">
    <property type="entry name" value="YefM-like_sf"/>
</dbReference>
<gene>
    <name evidence="3" type="ORF">GTP56_19590</name>
</gene>
<dbReference type="SUPFAM" id="SSF143120">
    <property type="entry name" value="YefM-like"/>
    <property type="match status" value="1"/>
</dbReference>
<dbReference type="AlphaFoldDB" id="A0A7X4KI78"/>
<evidence type="ECO:0000256" key="1">
    <source>
        <dbReference type="ARBA" id="ARBA00009981"/>
    </source>
</evidence>
<evidence type="ECO:0000313" key="4">
    <source>
        <dbReference type="Proteomes" id="UP000469734"/>
    </source>
</evidence>
<comment type="function">
    <text evidence="2">Antitoxin component of a type II toxin-antitoxin (TA) system.</text>
</comment>
<dbReference type="Gene3D" id="3.40.1620.10">
    <property type="entry name" value="YefM-like domain"/>
    <property type="match status" value="1"/>
</dbReference>
<proteinExistence type="inferred from homology"/>
<accession>A0A7X4KI78</accession>